<sequence length="377" mass="42645">MATIKGKPTMEIYRPPNVRTDLPSVSGKLNVHAKEFTMNHELQPSKSSGNLNMAMAYQQMPLQHSKSSGNILRHVSHPGLIPIIPGIPLPLLHSSSTSHILNHMPRPNYQYPPEIMTHPVFSGLNQPVYHTNWNNNNQTKQNTINPNLKRSKSLGAAETRNLAAKLRSIAKEEIDLTMFSKEDGTTLRVALEDPNQLPTRTLMDLVKIIMEKVTTKKNPTFLESLLNMCQQWYQERDKILRGIKAGDGTRFTAFMWFLTEMFGQIKRHQLKDQFESLQPDLMLLSILAKCCQACVSLPIKCLSETECLFFVLTSIGRDLETELPQQLEQLLASVRDGFLASAGAASVRRTLLQLIELHASNWQLPGSSVLYYYPRIK</sequence>
<dbReference type="InterPro" id="IPR051367">
    <property type="entry name" value="mRNA_TranslReg/HistoneTransl"/>
</dbReference>
<keyword evidence="2" id="KW-0963">Cytoplasm</keyword>
<organism evidence="5 6">
    <name type="scientific">Molorchus minor</name>
    <dbReference type="NCBI Taxonomy" id="1323400"/>
    <lineage>
        <taxon>Eukaryota</taxon>
        <taxon>Metazoa</taxon>
        <taxon>Ecdysozoa</taxon>
        <taxon>Arthropoda</taxon>
        <taxon>Hexapoda</taxon>
        <taxon>Insecta</taxon>
        <taxon>Pterygota</taxon>
        <taxon>Neoptera</taxon>
        <taxon>Endopterygota</taxon>
        <taxon>Coleoptera</taxon>
        <taxon>Polyphaga</taxon>
        <taxon>Cucujiformia</taxon>
        <taxon>Chrysomeloidea</taxon>
        <taxon>Cerambycidae</taxon>
        <taxon>Lamiinae</taxon>
        <taxon>Monochamini</taxon>
        <taxon>Molorchus</taxon>
    </lineage>
</organism>
<dbReference type="EMBL" id="JAPWTJ010001435">
    <property type="protein sequence ID" value="KAJ8971766.1"/>
    <property type="molecule type" value="Genomic_DNA"/>
</dbReference>
<comment type="caution">
    <text evidence="5">The sequence shown here is derived from an EMBL/GenBank/DDBJ whole genome shotgun (WGS) entry which is preliminary data.</text>
</comment>
<gene>
    <name evidence="5" type="ORF">NQ317_004696</name>
</gene>
<evidence type="ECO:0000256" key="3">
    <source>
        <dbReference type="ARBA" id="ARBA00022845"/>
    </source>
</evidence>
<evidence type="ECO:0000313" key="6">
    <source>
        <dbReference type="Proteomes" id="UP001162164"/>
    </source>
</evidence>
<proteinExistence type="predicted"/>
<dbReference type="SMART" id="SM00543">
    <property type="entry name" value="MIF4G"/>
    <property type="match status" value="1"/>
</dbReference>
<reference evidence="5" key="1">
    <citation type="journal article" date="2023" name="Insect Mol. Biol.">
        <title>Genome sequencing provides insights into the evolution of gene families encoding plant cell wall-degrading enzymes in longhorned beetles.</title>
        <authorList>
            <person name="Shin N.R."/>
            <person name="Okamura Y."/>
            <person name="Kirsch R."/>
            <person name="Pauchet Y."/>
        </authorList>
    </citation>
    <scope>NUCLEOTIDE SEQUENCE</scope>
    <source>
        <strain evidence="5">MMC_N1</strain>
    </source>
</reference>
<protein>
    <recommendedName>
        <fullName evidence="4">MIF4G domain-containing protein</fullName>
    </recommendedName>
</protein>
<dbReference type="InterPro" id="IPR016024">
    <property type="entry name" value="ARM-type_fold"/>
</dbReference>
<evidence type="ECO:0000259" key="4">
    <source>
        <dbReference type="SMART" id="SM00543"/>
    </source>
</evidence>
<dbReference type="InterPro" id="IPR003890">
    <property type="entry name" value="MIF4G-like_typ-3"/>
</dbReference>
<keyword evidence="3" id="KW-0810">Translation regulation</keyword>
<evidence type="ECO:0000313" key="5">
    <source>
        <dbReference type="EMBL" id="KAJ8971766.1"/>
    </source>
</evidence>
<dbReference type="Pfam" id="PF02854">
    <property type="entry name" value="MIF4G"/>
    <property type="match status" value="1"/>
</dbReference>
<evidence type="ECO:0000256" key="2">
    <source>
        <dbReference type="ARBA" id="ARBA00022490"/>
    </source>
</evidence>
<dbReference type="Proteomes" id="UP001162164">
    <property type="component" value="Unassembled WGS sequence"/>
</dbReference>
<dbReference type="Gene3D" id="1.25.40.180">
    <property type="match status" value="1"/>
</dbReference>
<accession>A0ABQ9J2A5</accession>
<dbReference type="PANTHER" id="PTHR23254:SF16">
    <property type="entry name" value="CBP80_20-DEPENDENT TRANSLATION INITIATION FACTOR"/>
    <property type="match status" value="1"/>
</dbReference>
<evidence type="ECO:0000256" key="1">
    <source>
        <dbReference type="ARBA" id="ARBA00004496"/>
    </source>
</evidence>
<comment type="subcellular location">
    <subcellularLocation>
        <location evidence="1">Cytoplasm</location>
    </subcellularLocation>
</comment>
<feature type="domain" description="MIF4G" evidence="4">
    <location>
        <begin position="141"/>
        <end position="361"/>
    </location>
</feature>
<dbReference type="PANTHER" id="PTHR23254">
    <property type="entry name" value="EIF4G DOMAIN PROTEIN"/>
    <property type="match status" value="1"/>
</dbReference>
<name>A0ABQ9J2A5_9CUCU</name>
<dbReference type="SUPFAM" id="SSF48371">
    <property type="entry name" value="ARM repeat"/>
    <property type="match status" value="1"/>
</dbReference>
<keyword evidence="6" id="KW-1185">Reference proteome</keyword>